<sequence>MKGKILKFLGIFLIFNILMGSSAATLNVIVVTDPSGKDPNGFAGGSMSFAQNMFQSTFILSKENHFTILSGGEGEAIPRLMAIVDAINILKNGGTAEEAASAASNYPGIRIMCGGVGKGAAVGGSFDAYVVIVEDDGTIKVTPYSGGLAVLPPGKKGGIIHLRNTHGNPKYGTAAAVRKDVAIKIGKMIRDGYPATVIVSEVFKDVATNAGERYGGGAVNVASGVSTGDMFTPANLNETGYPMDQPYAKVCPHCGWSAGYPTAENYQVCPLDGTPLKTIYAYDALRDAITVTEGSISVSVYGSDEPGVIQTTQEIVKATVREKGYSEEAIAKAINDAIDNGLIIGVNYVEPKDINVKPGSKAVGVYYTPLPDHRTSPPMELPLGSGFFEILGDIQTALGCVLLILLLFRSTLITSFRR</sequence>
<dbReference type="EMBL" id="QLOE01000005">
    <property type="protein sequence ID" value="RAO78983.1"/>
    <property type="molecule type" value="Genomic_DNA"/>
</dbReference>
<feature type="transmembrane region" description="Helical" evidence="1">
    <location>
        <begin position="386"/>
        <end position="408"/>
    </location>
</feature>
<reference evidence="2 3" key="1">
    <citation type="submission" date="2018-06" db="EMBL/GenBank/DDBJ databases">
        <title>Draft genome sequence of hyperthermophilic methanogen Methanothermobacter tenebrarum sp. MCM-B 1447.</title>
        <authorList>
            <person name="Pore S.D."/>
            <person name="Dagar S."/>
            <person name="Dhakephalkar P.K."/>
        </authorList>
    </citation>
    <scope>NUCLEOTIDE SEQUENCE [LARGE SCALE GENOMIC DNA]</scope>
    <source>
        <strain evidence="2 3">MCM B 1447</strain>
    </source>
</reference>
<name>A0A328PCN2_9EURY</name>
<keyword evidence="1" id="KW-0472">Membrane</keyword>
<protein>
    <submittedName>
        <fullName evidence="2">Uncharacterized protein</fullName>
    </submittedName>
</protein>
<dbReference type="AlphaFoldDB" id="A0A328PCN2"/>
<dbReference type="RefSeq" id="WP_112093961.1">
    <property type="nucleotide sequence ID" value="NZ_QLOE01000005.1"/>
</dbReference>
<keyword evidence="3" id="KW-1185">Reference proteome</keyword>
<evidence type="ECO:0000256" key="1">
    <source>
        <dbReference type="SAM" id="Phobius"/>
    </source>
</evidence>
<gene>
    <name evidence="2" type="ORF">DPC56_04915</name>
</gene>
<dbReference type="Proteomes" id="UP000249782">
    <property type="component" value="Unassembled WGS sequence"/>
</dbReference>
<keyword evidence="1" id="KW-0812">Transmembrane</keyword>
<evidence type="ECO:0000313" key="2">
    <source>
        <dbReference type="EMBL" id="RAO78983.1"/>
    </source>
</evidence>
<comment type="caution">
    <text evidence="2">The sequence shown here is derived from an EMBL/GenBank/DDBJ whole genome shotgun (WGS) entry which is preliminary data.</text>
</comment>
<evidence type="ECO:0000313" key="3">
    <source>
        <dbReference type="Proteomes" id="UP000249782"/>
    </source>
</evidence>
<accession>A0A328PCN2</accession>
<organism evidence="2 3">
    <name type="scientific">Methanothermobacter tenebrarum</name>
    <dbReference type="NCBI Taxonomy" id="680118"/>
    <lineage>
        <taxon>Archaea</taxon>
        <taxon>Methanobacteriati</taxon>
        <taxon>Methanobacteriota</taxon>
        <taxon>Methanomada group</taxon>
        <taxon>Methanobacteria</taxon>
        <taxon>Methanobacteriales</taxon>
        <taxon>Methanobacteriaceae</taxon>
        <taxon>Methanothermobacter</taxon>
    </lineage>
</organism>
<proteinExistence type="predicted"/>
<keyword evidence="1" id="KW-1133">Transmembrane helix</keyword>